<organism evidence="1 2">
    <name type="scientific">Peteryoungia aggregata LMG 23059</name>
    <dbReference type="NCBI Taxonomy" id="1368425"/>
    <lineage>
        <taxon>Bacteria</taxon>
        <taxon>Pseudomonadati</taxon>
        <taxon>Pseudomonadota</taxon>
        <taxon>Alphaproteobacteria</taxon>
        <taxon>Hyphomicrobiales</taxon>
        <taxon>Rhizobiaceae</taxon>
        <taxon>Peteryoungia</taxon>
    </lineage>
</organism>
<dbReference type="EMBL" id="JAUSUW010000010">
    <property type="protein sequence ID" value="MDQ0422324.1"/>
    <property type="molecule type" value="Genomic_DNA"/>
</dbReference>
<dbReference type="Proteomes" id="UP001238496">
    <property type="component" value="Unassembled WGS sequence"/>
</dbReference>
<dbReference type="RefSeq" id="WP_307374776.1">
    <property type="nucleotide sequence ID" value="NZ_JAUSUW010000010.1"/>
</dbReference>
<gene>
    <name evidence="1" type="ORF">J2045_003372</name>
</gene>
<keyword evidence="2" id="KW-1185">Reference proteome</keyword>
<sequence>MAVVWITGPIGYQKSWRLLEDGRRIVDACRWEFVGMEDDGTFRRWSLRFSTETRAFTANSLAVKDWEKTKAKELGEIYRPAAVLRSMLPKGSTAKALEAMLGDAGVAEAIGISLTQR</sequence>
<accession>A0ABU0GAD8</accession>
<proteinExistence type="predicted"/>
<reference evidence="1 2" key="1">
    <citation type="submission" date="2023-07" db="EMBL/GenBank/DDBJ databases">
        <title>Genomic Encyclopedia of Type Strains, Phase IV (KMG-IV): sequencing the most valuable type-strain genomes for metagenomic binning, comparative biology and taxonomic classification.</title>
        <authorList>
            <person name="Goeker M."/>
        </authorList>
    </citation>
    <scope>NUCLEOTIDE SEQUENCE [LARGE SCALE GENOMIC DNA]</scope>
    <source>
        <strain evidence="1 2">DSM 1111</strain>
    </source>
</reference>
<protein>
    <submittedName>
        <fullName evidence="1">Uncharacterized protein</fullName>
    </submittedName>
</protein>
<name>A0ABU0GAD8_9HYPH</name>
<evidence type="ECO:0000313" key="1">
    <source>
        <dbReference type="EMBL" id="MDQ0422324.1"/>
    </source>
</evidence>
<comment type="caution">
    <text evidence="1">The sequence shown here is derived from an EMBL/GenBank/DDBJ whole genome shotgun (WGS) entry which is preliminary data.</text>
</comment>
<evidence type="ECO:0000313" key="2">
    <source>
        <dbReference type="Proteomes" id="UP001238496"/>
    </source>
</evidence>